<keyword evidence="2" id="KW-0238">DNA-binding</keyword>
<dbReference type="Proteomes" id="UP000887127">
    <property type="component" value="Unassembled WGS sequence"/>
</dbReference>
<organism evidence="5 6">
    <name type="scientific">Marinilactibacillus psychrotolerans</name>
    <dbReference type="NCBI Taxonomy" id="191770"/>
    <lineage>
        <taxon>Bacteria</taxon>
        <taxon>Bacillati</taxon>
        <taxon>Bacillota</taxon>
        <taxon>Bacilli</taxon>
        <taxon>Lactobacillales</taxon>
        <taxon>Carnobacteriaceae</taxon>
        <taxon>Marinilactibacillus</taxon>
    </lineage>
</organism>
<dbReference type="InterPro" id="IPR018062">
    <property type="entry name" value="HTH_AraC-typ_CS"/>
</dbReference>
<evidence type="ECO:0000313" key="5">
    <source>
        <dbReference type="EMBL" id="GEQ35429.1"/>
    </source>
</evidence>
<dbReference type="Pfam" id="PF02311">
    <property type="entry name" value="AraC_binding"/>
    <property type="match status" value="1"/>
</dbReference>
<name>A0AAV3WX72_9LACT</name>
<comment type="caution">
    <text evidence="5">The sequence shown here is derived from an EMBL/GenBank/DDBJ whole genome shotgun (WGS) entry which is preliminary data.</text>
</comment>
<evidence type="ECO:0000256" key="2">
    <source>
        <dbReference type="ARBA" id="ARBA00023125"/>
    </source>
</evidence>
<dbReference type="InterPro" id="IPR014710">
    <property type="entry name" value="RmlC-like_jellyroll"/>
</dbReference>
<proteinExistence type="predicted"/>
<dbReference type="AlphaFoldDB" id="A0AAV3WX72"/>
<evidence type="ECO:0000313" key="6">
    <source>
        <dbReference type="Proteomes" id="UP000887127"/>
    </source>
</evidence>
<dbReference type="GeneID" id="96911481"/>
<dbReference type="InterPro" id="IPR009057">
    <property type="entry name" value="Homeodomain-like_sf"/>
</dbReference>
<dbReference type="PROSITE" id="PS01124">
    <property type="entry name" value="HTH_ARAC_FAMILY_2"/>
    <property type="match status" value="1"/>
</dbReference>
<keyword evidence="3" id="KW-0804">Transcription</keyword>
<protein>
    <submittedName>
        <fullName evidence="5">AraC family transcriptional regulator</fullName>
    </submittedName>
</protein>
<evidence type="ECO:0000256" key="1">
    <source>
        <dbReference type="ARBA" id="ARBA00023015"/>
    </source>
</evidence>
<dbReference type="SUPFAM" id="SSF51215">
    <property type="entry name" value="Regulatory protein AraC"/>
    <property type="match status" value="1"/>
</dbReference>
<dbReference type="Gene3D" id="1.10.10.60">
    <property type="entry name" value="Homeodomain-like"/>
    <property type="match status" value="2"/>
</dbReference>
<evidence type="ECO:0000259" key="4">
    <source>
        <dbReference type="PROSITE" id="PS01124"/>
    </source>
</evidence>
<dbReference type="EMBL" id="BKBI01000006">
    <property type="protein sequence ID" value="GEQ35429.1"/>
    <property type="molecule type" value="Genomic_DNA"/>
</dbReference>
<dbReference type="SMART" id="SM00342">
    <property type="entry name" value="HTH_ARAC"/>
    <property type="match status" value="1"/>
</dbReference>
<dbReference type="InterPro" id="IPR037923">
    <property type="entry name" value="HTH-like"/>
</dbReference>
<dbReference type="PROSITE" id="PS00041">
    <property type="entry name" value="HTH_ARAC_FAMILY_1"/>
    <property type="match status" value="1"/>
</dbReference>
<evidence type="ECO:0000256" key="3">
    <source>
        <dbReference type="ARBA" id="ARBA00023163"/>
    </source>
</evidence>
<dbReference type="GO" id="GO:0003700">
    <property type="term" value="F:DNA-binding transcription factor activity"/>
    <property type="evidence" value="ECO:0007669"/>
    <property type="project" value="InterPro"/>
</dbReference>
<dbReference type="RefSeq" id="WP_091762108.1">
    <property type="nucleotide sequence ID" value="NZ_BJVX01000009.1"/>
</dbReference>
<dbReference type="Gene3D" id="2.60.120.10">
    <property type="entry name" value="Jelly Rolls"/>
    <property type="match status" value="1"/>
</dbReference>
<reference evidence="5" key="1">
    <citation type="submission" date="2019-08" db="EMBL/GenBank/DDBJ databases">
        <title>Marinilactibacillus psychrotolerans M13-2T whole genome sequencing project.</title>
        <authorList>
            <person name="Ishikawa M."/>
            <person name="Suzuki T."/>
            <person name="Matsutani M."/>
        </authorList>
    </citation>
    <scope>NUCLEOTIDE SEQUENCE</scope>
    <source>
        <strain evidence="5">M13-2T</strain>
    </source>
</reference>
<gene>
    <name evidence="5" type="ORF">M132T_09370</name>
</gene>
<feature type="domain" description="HTH araC/xylS-type" evidence="4">
    <location>
        <begin position="226"/>
        <end position="323"/>
    </location>
</feature>
<dbReference type="InterPro" id="IPR003313">
    <property type="entry name" value="AraC-bd"/>
</dbReference>
<sequence>MHEIVYQYLYNYNSIEREQRMTGEFIMDLPKESFRYTKGKMILTDQYFLKNDRIYISKHNRFAKYPEHTHKFLELNYMLNGKSRQIINGKQMLLNEGELLLLDHGSTHSIEALGNEDILINIIFPQTKFDLNWLSQVHAQDSSLFQFLVRTVSENSKGQSIIFESSQNAAIKSIMIQMLNKYFTASTFSNEILSYYLPILFMELVGNTTYSLDTTQKENSANKIVIEVLKSIENDYQKITLEKLSSHLSYSTNYLSEIIKNKTGKTFVSLVNEERMKRARFLIESTELPIEEICHAIGLQNKTHFYKLFRETYQLNPGVYRKSKKQE</sequence>
<keyword evidence="1" id="KW-0805">Transcription regulation</keyword>
<dbReference type="GO" id="GO:0043565">
    <property type="term" value="F:sequence-specific DNA binding"/>
    <property type="evidence" value="ECO:0007669"/>
    <property type="project" value="InterPro"/>
</dbReference>
<dbReference type="SUPFAM" id="SSF46689">
    <property type="entry name" value="Homeodomain-like"/>
    <property type="match status" value="1"/>
</dbReference>
<dbReference type="Pfam" id="PF12833">
    <property type="entry name" value="HTH_18"/>
    <property type="match status" value="1"/>
</dbReference>
<dbReference type="InterPro" id="IPR018060">
    <property type="entry name" value="HTH_AraC"/>
</dbReference>
<dbReference type="PANTHER" id="PTHR43280">
    <property type="entry name" value="ARAC-FAMILY TRANSCRIPTIONAL REGULATOR"/>
    <property type="match status" value="1"/>
</dbReference>
<dbReference type="PANTHER" id="PTHR43280:SF28">
    <property type="entry name" value="HTH-TYPE TRANSCRIPTIONAL ACTIVATOR RHAS"/>
    <property type="match status" value="1"/>
</dbReference>
<accession>A0AAV3WX72</accession>